<dbReference type="Proteomes" id="UP000323994">
    <property type="component" value="Unassembled WGS sequence"/>
</dbReference>
<dbReference type="RefSeq" id="WP_139013871.1">
    <property type="nucleotide sequence ID" value="NZ_VBSN01000062.1"/>
</dbReference>
<dbReference type="OrthoDB" id="962852at2"/>
<proteinExistence type="predicted"/>
<gene>
    <name evidence="2" type="ORF">FEM33_20540</name>
</gene>
<name>A0A5M8QNH5_9BACT</name>
<reference evidence="2 3" key="1">
    <citation type="submission" date="2019-05" db="EMBL/GenBank/DDBJ databases">
        <authorList>
            <person name="Qu J.-H."/>
        </authorList>
    </citation>
    <scope>NUCLEOTIDE SEQUENCE [LARGE SCALE GENOMIC DNA]</scope>
    <source>
        <strain evidence="2 3">NS28</strain>
    </source>
</reference>
<feature type="region of interest" description="Disordered" evidence="1">
    <location>
        <begin position="1"/>
        <end position="34"/>
    </location>
</feature>
<dbReference type="EMBL" id="VBSN01000062">
    <property type="protein sequence ID" value="KAA6436818.1"/>
    <property type="molecule type" value="Genomic_DNA"/>
</dbReference>
<comment type="caution">
    <text evidence="2">The sequence shown here is derived from an EMBL/GenBank/DDBJ whole genome shotgun (WGS) entry which is preliminary data.</text>
</comment>
<organism evidence="2 3">
    <name type="scientific">Dyadobacter flavalbus</name>
    <dbReference type="NCBI Taxonomy" id="2579942"/>
    <lineage>
        <taxon>Bacteria</taxon>
        <taxon>Pseudomonadati</taxon>
        <taxon>Bacteroidota</taxon>
        <taxon>Cytophagia</taxon>
        <taxon>Cytophagales</taxon>
        <taxon>Spirosomataceae</taxon>
        <taxon>Dyadobacter</taxon>
    </lineage>
</organism>
<evidence type="ECO:0000256" key="1">
    <source>
        <dbReference type="SAM" id="MobiDB-lite"/>
    </source>
</evidence>
<feature type="compositionally biased region" description="Basic and acidic residues" evidence="1">
    <location>
        <begin position="1"/>
        <end position="10"/>
    </location>
</feature>
<keyword evidence="3" id="KW-1185">Reference proteome</keyword>
<sequence>MDENKEHTESELSSAKPESRAGRPRKSRDVPQWTIRGVEPETRTAIEKASTRSGKTMGQYFNEDIRSFVQEQLKKGNNPPMLQEDIRSELDNLNSKFDQLLERLPSDKKQGIFSRFFK</sequence>
<evidence type="ECO:0000313" key="2">
    <source>
        <dbReference type="EMBL" id="KAA6436818.1"/>
    </source>
</evidence>
<protein>
    <submittedName>
        <fullName evidence="2">Uncharacterized protein</fullName>
    </submittedName>
</protein>
<accession>A0A5M8QNH5</accession>
<dbReference type="AlphaFoldDB" id="A0A5M8QNH5"/>
<evidence type="ECO:0000313" key="3">
    <source>
        <dbReference type="Proteomes" id="UP000323994"/>
    </source>
</evidence>